<evidence type="ECO:0000313" key="3">
    <source>
        <dbReference type="Proteomes" id="UP001209535"/>
    </source>
</evidence>
<reference evidence="2 3" key="1">
    <citation type="submission" date="2022-10" db="EMBL/GenBank/DDBJ databases">
        <title>Defluviimonas sp. nov., isolated from ocean surface sediments.</title>
        <authorList>
            <person name="He W."/>
            <person name="Wang L."/>
            <person name="Zhang D.-F."/>
        </authorList>
    </citation>
    <scope>NUCLEOTIDE SEQUENCE [LARGE SCALE GENOMIC DNA]</scope>
    <source>
        <strain evidence="2 3">WL0024</strain>
    </source>
</reference>
<comment type="caution">
    <text evidence="2">The sequence shown here is derived from an EMBL/GenBank/DDBJ whole genome shotgun (WGS) entry which is preliminary data.</text>
</comment>
<proteinExistence type="predicted"/>
<sequence length="138" mass="16058">MSFIPKLTDFTGEWQVGRVIQDRLGHAEGRFEGRAFFRPVEIGLAYHEEGELRLGPGPSMTAIRDYLWRTDGERIAVDHGDGKPFHAFDPAFPEAHHLCSPDDYRVHYDFCDWPDWRAVWVVMGPRKDYTMISRYSRA</sequence>
<dbReference type="RefSeq" id="WP_263336459.1">
    <property type="nucleotide sequence ID" value="NZ_JAOVQO010000010.1"/>
</dbReference>
<evidence type="ECO:0000313" key="2">
    <source>
        <dbReference type="EMBL" id="MCU9848751.1"/>
    </source>
</evidence>
<feature type="domain" description="DUF6314" evidence="1">
    <location>
        <begin position="10"/>
        <end position="137"/>
    </location>
</feature>
<dbReference type="Pfam" id="PF19834">
    <property type="entry name" value="DUF6314"/>
    <property type="match status" value="1"/>
</dbReference>
<keyword evidence="3" id="KW-1185">Reference proteome</keyword>
<evidence type="ECO:0000259" key="1">
    <source>
        <dbReference type="Pfam" id="PF19834"/>
    </source>
</evidence>
<dbReference type="EMBL" id="JAOVQO010000010">
    <property type="protein sequence ID" value="MCU9848751.1"/>
    <property type="molecule type" value="Genomic_DNA"/>
</dbReference>
<accession>A0ABT2X480</accession>
<protein>
    <submittedName>
        <fullName evidence="2">DUF6314 family protein</fullName>
    </submittedName>
</protein>
<organism evidence="2 3">
    <name type="scientific">Albidovulum salinarum</name>
    <dbReference type="NCBI Taxonomy" id="2984153"/>
    <lineage>
        <taxon>Bacteria</taxon>
        <taxon>Pseudomonadati</taxon>
        <taxon>Pseudomonadota</taxon>
        <taxon>Alphaproteobacteria</taxon>
        <taxon>Rhodobacterales</taxon>
        <taxon>Paracoccaceae</taxon>
        <taxon>Albidovulum</taxon>
    </lineage>
</organism>
<name>A0ABT2X480_9RHOB</name>
<gene>
    <name evidence="2" type="ORF">OEZ60_12125</name>
</gene>
<dbReference type="Proteomes" id="UP001209535">
    <property type="component" value="Unassembled WGS sequence"/>
</dbReference>
<dbReference type="InterPro" id="IPR045632">
    <property type="entry name" value="DUF6314"/>
</dbReference>